<dbReference type="Proteomes" id="UP000589738">
    <property type="component" value="Unassembled WGS sequence"/>
</dbReference>
<evidence type="ECO:0000313" key="1">
    <source>
        <dbReference type="EMBL" id="MBB6372317.1"/>
    </source>
</evidence>
<protein>
    <submittedName>
        <fullName evidence="1">Uncharacterized protein</fullName>
    </submittedName>
</protein>
<proteinExistence type="predicted"/>
<comment type="caution">
    <text evidence="1">The sequence shown here is derived from an EMBL/GenBank/DDBJ whole genome shotgun (WGS) entry which is preliminary data.</text>
</comment>
<organism evidence="1 2">
    <name type="scientific">Chryseobacterium shigense</name>
    <dbReference type="NCBI Taxonomy" id="297244"/>
    <lineage>
        <taxon>Bacteria</taxon>
        <taxon>Pseudomonadati</taxon>
        <taxon>Bacteroidota</taxon>
        <taxon>Flavobacteriia</taxon>
        <taxon>Flavobacteriales</taxon>
        <taxon>Weeksellaceae</taxon>
        <taxon>Chryseobacterium group</taxon>
        <taxon>Chryseobacterium</taxon>
    </lineage>
</organism>
<name>A0A841N6Y6_9FLAO</name>
<accession>A0A841N6Y6</accession>
<sequence>MLIEHEWKRIYFNHKLRKIIPFYKKFNSREKKETAVILKEFLNRDRRYNPISMLSLLNSERIPEQYQASCHYPIPVNPINEFSNRMFPDVQETAIINCCLLIILKWIIW</sequence>
<dbReference type="AlphaFoldDB" id="A0A841N6Y6"/>
<dbReference type="EMBL" id="JACHLC010000005">
    <property type="protein sequence ID" value="MBB6372317.1"/>
    <property type="molecule type" value="Genomic_DNA"/>
</dbReference>
<reference evidence="1 2" key="1">
    <citation type="submission" date="2020-08" db="EMBL/GenBank/DDBJ databases">
        <title>Functional genomics of gut bacteria from endangered species of beetles.</title>
        <authorList>
            <person name="Carlos-Shanley C."/>
        </authorList>
    </citation>
    <scope>NUCLEOTIDE SEQUENCE [LARGE SCALE GENOMIC DNA]</scope>
    <source>
        <strain evidence="1 2">S00136</strain>
    </source>
</reference>
<evidence type="ECO:0000313" key="2">
    <source>
        <dbReference type="Proteomes" id="UP000589738"/>
    </source>
</evidence>
<keyword evidence="2" id="KW-1185">Reference proteome</keyword>
<gene>
    <name evidence="1" type="ORF">HNP36_003409</name>
</gene>